<reference evidence="1" key="1">
    <citation type="submission" date="2018-05" db="EMBL/GenBank/DDBJ databases">
        <authorList>
            <person name="Lanie J.A."/>
            <person name="Ng W.-L."/>
            <person name="Kazmierczak K.M."/>
            <person name="Andrzejewski T.M."/>
            <person name="Davidsen T.M."/>
            <person name="Wayne K.J."/>
            <person name="Tettelin H."/>
            <person name="Glass J.I."/>
            <person name="Rusch D."/>
            <person name="Podicherti R."/>
            <person name="Tsui H.-C.T."/>
            <person name="Winkler M.E."/>
        </authorList>
    </citation>
    <scope>NUCLEOTIDE SEQUENCE</scope>
</reference>
<evidence type="ECO:0000313" key="1">
    <source>
        <dbReference type="EMBL" id="SVC79368.1"/>
    </source>
</evidence>
<name>A0A382Q363_9ZZZZ</name>
<protein>
    <submittedName>
        <fullName evidence="1">Uncharacterized protein</fullName>
    </submittedName>
</protein>
<dbReference type="AlphaFoldDB" id="A0A382Q363"/>
<sequence>MISADEHLQKLGPAAFRLWIFLCRLAQEEGTEELVLPMAELAAASGVRSKEGGEGLGPVQAALRRLVSSQYVTAMPEKGRRCRLHLLQTVDVR</sequence>
<gene>
    <name evidence="1" type="ORF">METZ01_LOCUS332222</name>
</gene>
<organism evidence="1">
    <name type="scientific">marine metagenome</name>
    <dbReference type="NCBI Taxonomy" id="408172"/>
    <lineage>
        <taxon>unclassified sequences</taxon>
        <taxon>metagenomes</taxon>
        <taxon>ecological metagenomes</taxon>
    </lineage>
</organism>
<accession>A0A382Q363</accession>
<dbReference type="EMBL" id="UINC01111272">
    <property type="protein sequence ID" value="SVC79368.1"/>
    <property type="molecule type" value="Genomic_DNA"/>
</dbReference>
<proteinExistence type="predicted"/>